<comment type="caution">
    <text evidence="1">The sequence shown here is derived from an EMBL/GenBank/DDBJ whole genome shotgun (WGS) entry which is preliminary data.</text>
</comment>
<evidence type="ECO:0000313" key="2">
    <source>
        <dbReference type="Proteomes" id="UP000004274"/>
    </source>
</evidence>
<dbReference type="Proteomes" id="UP000004274">
    <property type="component" value="Unassembled WGS sequence"/>
</dbReference>
<dbReference type="EMBL" id="AFUE01000008">
    <property type="protein sequence ID" value="EGU66678.1"/>
    <property type="molecule type" value="Genomic_DNA"/>
</dbReference>
<organism evidence="1 2">
    <name type="scientific">Streptococcus cristatus ATCC 51100</name>
    <dbReference type="NCBI Taxonomy" id="889201"/>
    <lineage>
        <taxon>Bacteria</taxon>
        <taxon>Bacillati</taxon>
        <taxon>Bacillota</taxon>
        <taxon>Bacilli</taxon>
        <taxon>Lactobacillales</taxon>
        <taxon>Streptococcaceae</taxon>
        <taxon>Streptococcus</taxon>
    </lineage>
</organism>
<accession>A0AAV3ED82</accession>
<proteinExistence type="predicted"/>
<sequence length="56" mass="6464">MSFSFERLEERKSRKEAPFFEKMPLSGIKNDILGQEAPSFISTCYTCFIKNIGEVL</sequence>
<reference evidence="1 2" key="1">
    <citation type="submission" date="2011-05" db="EMBL/GenBank/DDBJ databases">
        <authorList>
            <person name="Durkin A.S."/>
            <person name="McCorrison J."/>
            <person name="Torralba M."/>
            <person name="Gillis M."/>
            <person name="Methe B."/>
            <person name="Sutton G."/>
            <person name="Nelson K.E."/>
        </authorList>
    </citation>
    <scope>NUCLEOTIDE SEQUENCE [LARGE SCALE GENOMIC DNA]</scope>
    <source>
        <strain evidence="1 2">ATCC 51100</strain>
    </source>
</reference>
<evidence type="ECO:0000313" key="1">
    <source>
        <dbReference type="EMBL" id="EGU66678.1"/>
    </source>
</evidence>
<protein>
    <submittedName>
        <fullName evidence="1">Uncharacterized protein</fullName>
    </submittedName>
</protein>
<dbReference type="AlphaFoldDB" id="A0AAV3ED82"/>
<name>A0AAV3ED82_STRCR</name>
<gene>
    <name evidence="1" type="ORF">HMPREF9960_1330</name>
</gene>